<dbReference type="Gene3D" id="3.40.50.150">
    <property type="entry name" value="Vaccinia Virus protein VP39"/>
    <property type="match status" value="1"/>
</dbReference>
<evidence type="ECO:0000256" key="3">
    <source>
        <dbReference type="ARBA" id="ARBA00022603"/>
    </source>
</evidence>
<evidence type="ECO:0000256" key="7">
    <source>
        <dbReference type="ARBA" id="ARBA00047942"/>
    </source>
</evidence>
<comment type="catalytic activity">
    <reaction evidence="7">
        <text>a 2'-deoxyadenosine in DNA + S-adenosyl-L-methionine = an N(6)-methyl-2'-deoxyadenosine in DNA + S-adenosyl-L-homocysteine + H(+)</text>
        <dbReference type="Rhea" id="RHEA:15197"/>
        <dbReference type="Rhea" id="RHEA-COMP:12418"/>
        <dbReference type="Rhea" id="RHEA-COMP:12419"/>
        <dbReference type="ChEBI" id="CHEBI:15378"/>
        <dbReference type="ChEBI" id="CHEBI:57856"/>
        <dbReference type="ChEBI" id="CHEBI:59789"/>
        <dbReference type="ChEBI" id="CHEBI:90615"/>
        <dbReference type="ChEBI" id="CHEBI:90616"/>
        <dbReference type="EC" id="2.1.1.72"/>
    </reaction>
</comment>
<dbReference type="GO" id="GO:0003677">
    <property type="term" value="F:DNA binding"/>
    <property type="evidence" value="ECO:0007669"/>
    <property type="project" value="InterPro"/>
</dbReference>
<dbReference type="GO" id="GO:0009007">
    <property type="term" value="F:site-specific DNA-methyltransferase (adenine-specific) activity"/>
    <property type="evidence" value="ECO:0007669"/>
    <property type="project" value="UniProtKB-EC"/>
</dbReference>
<evidence type="ECO:0000256" key="2">
    <source>
        <dbReference type="ARBA" id="ARBA00011900"/>
    </source>
</evidence>
<dbReference type="Pfam" id="PF02384">
    <property type="entry name" value="N6_Mtase"/>
    <property type="match status" value="1"/>
</dbReference>
<comment type="caution">
    <text evidence="9">The sequence shown here is derived from an EMBL/GenBank/DDBJ whole genome shotgun (WGS) entry which is preliminary data.</text>
</comment>
<dbReference type="PRINTS" id="PR00507">
    <property type="entry name" value="N12N6MTFRASE"/>
</dbReference>
<dbReference type="InterPro" id="IPR029063">
    <property type="entry name" value="SAM-dependent_MTases_sf"/>
</dbReference>
<protein>
    <recommendedName>
        <fullName evidence="2">site-specific DNA-methyltransferase (adenine-specific)</fullName>
        <ecNumber evidence="2">2.1.1.72</ecNumber>
    </recommendedName>
</protein>
<evidence type="ECO:0000256" key="6">
    <source>
        <dbReference type="ARBA" id="ARBA00022747"/>
    </source>
</evidence>
<dbReference type="GO" id="GO:0009307">
    <property type="term" value="P:DNA restriction-modification system"/>
    <property type="evidence" value="ECO:0007669"/>
    <property type="project" value="UniProtKB-KW"/>
</dbReference>
<proteinExistence type="inferred from homology"/>
<keyword evidence="5" id="KW-0949">S-adenosyl-L-methionine</keyword>
<dbReference type="SUPFAM" id="SSF53335">
    <property type="entry name" value="S-adenosyl-L-methionine-dependent methyltransferases"/>
    <property type="match status" value="1"/>
</dbReference>
<evidence type="ECO:0000259" key="8">
    <source>
        <dbReference type="Pfam" id="PF02384"/>
    </source>
</evidence>
<dbReference type="GO" id="GO:0032259">
    <property type="term" value="P:methylation"/>
    <property type="evidence" value="ECO:0007669"/>
    <property type="project" value="UniProtKB-KW"/>
</dbReference>
<dbReference type="GO" id="GO:0008170">
    <property type="term" value="F:N-methyltransferase activity"/>
    <property type="evidence" value="ECO:0007669"/>
    <property type="project" value="InterPro"/>
</dbReference>
<feature type="domain" description="DNA methylase adenine-specific" evidence="8">
    <location>
        <begin position="117"/>
        <end position="225"/>
    </location>
</feature>
<dbReference type="EMBL" id="NEVS01000004">
    <property type="protein sequence ID" value="OZI62136.1"/>
    <property type="molecule type" value="Genomic_DNA"/>
</dbReference>
<evidence type="ECO:0000313" key="10">
    <source>
        <dbReference type="Proteomes" id="UP000215767"/>
    </source>
</evidence>
<accession>A0A261UJP3</accession>
<evidence type="ECO:0000313" key="9">
    <source>
        <dbReference type="EMBL" id="OZI62136.1"/>
    </source>
</evidence>
<keyword evidence="10" id="KW-1185">Reference proteome</keyword>
<dbReference type="InterPro" id="IPR051537">
    <property type="entry name" value="DNA_Adenine_Mtase"/>
</dbReference>
<dbReference type="OrthoDB" id="9784823at2"/>
<organism evidence="9 10">
    <name type="scientific">Bordetella genomosp. 11</name>
    <dbReference type="NCBI Taxonomy" id="1416808"/>
    <lineage>
        <taxon>Bacteria</taxon>
        <taxon>Pseudomonadati</taxon>
        <taxon>Pseudomonadota</taxon>
        <taxon>Betaproteobacteria</taxon>
        <taxon>Burkholderiales</taxon>
        <taxon>Alcaligenaceae</taxon>
        <taxon>Bordetella</taxon>
    </lineage>
</organism>
<reference evidence="10" key="1">
    <citation type="submission" date="2017-05" db="EMBL/GenBank/DDBJ databases">
        <title>Complete and WGS of Bordetella genogroups.</title>
        <authorList>
            <person name="Spilker T."/>
            <person name="Lipuma J."/>
        </authorList>
    </citation>
    <scope>NUCLEOTIDE SEQUENCE [LARGE SCALE GENOMIC DNA]</scope>
    <source>
        <strain evidence="10">AU8856</strain>
    </source>
</reference>
<comment type="similarity">
    <text evidence="1">Belongs to the N(4)/N(6)-methyltransferase family.</text>
</comment>
<keyword evidence="6" id="KW-0680">Restriction system</keyword>
<dbReference type="EC" id="2.1.1.72" evidence="2"/>
<dbReference type="AlphaFoldDB" id="A0A261UJP3"/>
<dbReference type="InterPro" id="IPR003356">
    <property type="entry name" value="DNA_methylase_A-5"/>
</dbReference>
<gene>
    <name evidence="9" type="ORF">CAL28_23210</name>
</gene>
<evidence type="ECO:0000256" key="4">
    <source>
        <dbReference type="ARBA" id="ARBA00022679"/>
    </source>
</evidence>
<name>A0A261UJP3_9BORD</name>
<dbReference type="RefSeq" id="WP_094843520.1">
    <property type="nucleotide sequence ID" value="NZ_NEVS01000004.1"/>
</dbReference>
<dbReference type="PANTHER" id="PTHR42933">
    <property type="entry name" value="SLR6095 PROTEIN"/>
    <property type="match status" value="1"/>
</dbReference>
<evidence type="ECO:0000256" key="1">
    <source>
        <dbReference type="ARBA" id="ARBA00006594"/>
    </source>
</evidence>
<dbReference type="PANTHER" id="PTHR42933:SF3">
    <property type="entry name" value="TYPE I RESTRICTION ENZYME MJAVIII METHYLASE SUBUNIT"/>
    <property type="match status" value="1"/>
</dbReference>
<evidence type="ECO:0000256" key="5">
    <source>
        <dbReference type="ARBA" id="ARBA00022691"/>
    </source>
</evidence>
<keyword evidence="4" id="KW-0808">Transferase</keyword>
<sequence length="296" mass="32663">MAKTSKAQQRRSFNSADEHQKAIVQILRDLSRAHGLDRTWSDWTEMSALALANAVDRAQFERREKRYLEIVGHYGKEDLQQLVEAFTHLVQCWEQRVAAGEFGDVLGSTFMMLDMGNGGTGQFFTPYEVSRLMGAIIMGDEQDLASEVGRRGFLRLMEPACGAGGMIISAAHALHDAKINYQRAMHVVAIDIDRRCVHMTYLQLALLHIPAIVVHGNALTVEEWEHWYTPAHVLGEWSGRLRRREAEEAAHALLRAPAGEVASAPALPSGHGDVVAWPAASRAAGRAAAAGQMTLF</sequence>
<keyword evidence="3" id="KW-0489">Methyltransferase</keyword>
<dbReference type="Proteomes" id="UP000215767">
    <property type="component" value="Unassembled WGS sequence"/>
</dbReference>